<dbReference type="RefSeq" id="WP_386022838.1">
    <property type="nucleotide sequence ID" value="NZ_JBHUHX010000004.1"/>
</dbReference>
<dbReference type="InterPro" id="IPR000086">
    <property type="entry name" value="NUDIX_hydrolase_dom"/>
</dbReference>
<evidence type="ECO:0000256" key="1">
    <source>
        <dbReference type="ARBA" id="ARBA00022801"/>
    </source>
</evidence>
<keyword evidence="4" id="KW-1185">Reference proteome</keyword>
<dbReference type="InterPro" id="IPR015797">
    <property type="entry name" value="NUDIX_hydrolase-like_dom_sf"/>
</dbReference>
<evidence type="ECO:0000313" key="4">
    <source>
        <dbReference type="Proteomes" id="UP001597337"/>
    </source>
</evidence>
<name>A0ABW4Y3L4_9GAMM</name>
<evidence type="ECO:0000313" key="3">
    <source>
        <dbReference type="EMBL" id="MFD2110751.1"/>
    </source>
</evidence>
<dbReference type="Pfam" id="PF00293">
    <property type="entry name" value="NUDIX"/>
    <property type="match status" value="1"/>
</dbReference>
<dbReference type="PRINTS" id="PR00502">
    <property type="entry name" value="NUDIXFAMILY"/>
</dbReference>
<dbReference type="PANTHER" id="PTHR43736:SF1">
    <property type="entry name" value="DIHYDRONEOPTERIN TRIPHOSPHATE DIPHOSPHATASE"/>
    <property type="match status" value="1"/>
</dbReference>
<evidence type="ECO:0000259" key="2">
    <source>
        <dbReference type="PROSITE" id="PS51462"/>
    </source>
</evidence>
<gene>
    <name evidence="3" type="ORF">ACFSJC_02710</name>
</gene>
<organism evidence="3 4">
    <name type="scientific">Thiorhodococcus fuscus</name>
    <dbReference type="NCBI Taxonomy" id="527200"/>
    <lineage>
        <taxon>Bacteria</taxon>
        <taxon>Pseudomonadati</taxon>
        <taxon>Pseudomonadota</taxon>
        <taxon>Gammaproteobacteria</taxon>
        <taxon>Chromatiales</taxon>
        <taxon>Chromatiaceae</taxon>
        <taxon>Thiorhodococcus</taxon>
    </lineage>
</organism>
<dbReference type="CDD" id="cd18873">
    <property type="entry name" value="NUDIX_NadM_like"/>
    <property type="match status" value="1"/>
</dbReference>
<comment type="caution">
    <text evidence="3">The sequence shown here is derived from an EMBL/GenBank/DDBJ whole genome shotgun (WGS) entry which is preliminary data.</text>
</comment>
<sequence length="152" mass="16698">MPRPETPLIAADILIELVDRPGRPIVLIERRFPPHGWAIPGGFVDVGERVESAAVREALEETSLKVSLRALLGIYSDPRRDPRGHTVTAVYVAEASGEPSAQDDAKNLAIVSLGDLPGELAFDHALVLDDYRRFRETGVAAPLRVENDRDRL</sequence>
<proteinExistence type="predicted"/>
<dbReference type="PROSITE" id="PS51462">
    <property type="entry name" value="NUDIX"/>
    <property type="match status" value="1"/>
</dbReference>
<dbReference type="Proteomes" id="UP001597337">
    <property type="component" value="Unassembled WGS sequence"/>
</dbReference>
<dbReference type="EMBL" id="JBHUHX010000004">
    <property type="protein sequence ID" value="MFD2110751.1"/>
    <property type="molecule type" value="Genomic_DNA"/>
</dbReference>
<dbReference type="InterPro" id="IPR020476">
    <property type="entry name" value="Nudix_hydrolase"/>
</dbReference>
<feature type="domain" description="Nudix hydrolase" evidence="2">
    <location>
        <begin position="4"/>
        <end position="136"/>
    </location>
</feature>
<reference evidence="4" key="1">
    <citation type="journal article" date="2019" name="Int. J. Syst. Evol. Microbiol.">
        <title>The Global Catalogue of Microorganisms (GCM) 10K type strain sequencing project: providing services to taxonomists for standard genome sequencing and annotation.</title>
        <authorList>
            <consortium name="The Broad Institute Genomics Platform"/>
            <consortium name="The Broad Institute Genome Sequencing Center for Infectious Disease"/>
            <person name="Wu L."/>
            <person name="Ma J."/>
        </authorList>
    </citation>
    <scope>NUCLEOTIDE SEQUENCE [LARGE SCALE GENOMIC DNA]</scope>
    <source>
        <strain evidence="4">KACC 12597</strain>
    </source>
</reference>
<keyword evidence="1" id="KW-0378">Hydrolase</keyword>
<protein>
    <submittedName>
        <fullName evidence="3">NUDIX domain-containing protein</fullName>
    </submittedName>
</protein>
<dbReference type="SUPFAM" id="SSF55811">
    <property type="entry name" value="Nudix"/>
    <property type="match status" value="1"/>
</dbReference>
<dbReference type="PANTHER" id="PTHR43736">
    <property type="entry name" value="ADP-RIBOSE PYROPHOSPHATASE"/>
    <property type="match status" value="1"/>
</dbReference>
<accession>A0ABW4Y3L4</accession>
<dbReference type="Gene3D" id="3.90.79.10">
    <property type="entry name" value="Nucleoside Triphosphate Pyrophosphohydrolase"/>
    <property type="match status" value="1"/>
</dbReference>